<dbReference type="Proteomes" id="UP001212841">
    <property type="component" value="Unassembled WGS sequence"/>
</dbReference>
<dbReference type="AlphaFoldDB" id="A0AAD5X4F3"/>
<feature type="region of interest" description="Disordered" evidence="1">
    <location>
        <begin position="185"/>
        <end position="266"/>
    </location>
</feature>
<sequence length="266" mass="28659">MINKVPGVNRIEQQHYLSGILQRCLRVKGQKKKSKAEILTEQQYIMDGLAAGTITPAEYAAYRAASSNSVTQTTGNPFANADPSTLPTPLLLTGSDPTTQSTTDSNSDSDSEHEKERKRKNEEEKARRKAERKAAKAATTVQNPPAPIIPFIPTAPVAAVPAIPTPANPTPAITISVATVPVLPPATPAPVIPQTKKRKSVANDEASDEVRAAMEEMREAKEVEKGGPSKSKKAKVEKEKEKKGRGKKDDFKSPETIKDSDEEADA</sequence>
<feature type="compositionally biased region" description="Basic and acidic residues" evidence="1">
    <location>
        <begin position="208"/>
        <end position="227"/>
    </location>
</feature>
<feature type="compositionally biased region" description="Basic and acidic residues" evidence="1">
    <location>
        <begin position="234"/>
        <end position="259"/>
    </location>
</feature>
<feature type="region of interest" description="Disordered" evidence="1">
    <location>
        <begin position="70"/>
        <end position="146"/>
    </location>
</feature>
<evidence type="ECO:0000256" key="1">
    <source>
        <dbReference type="SAM" id="MobiDB-lite"/>
    </source>
</evidence>
<gene>
    <name evidence="2" type="ORF">HK097_007658</name>
</gene>
<protein>
    <submittedName>
        <fullName evidence="2">Uncharacterized protein</fullName>
    </submittedName>
</protein>
<evidence type="ECO:0000313" key="3">
    <source>
        <dbReference type="Proteomes" id="UP001212841"/>
    </source>
</evidence>
<dbReference type="EMBL" id="JADGJD010000406">
    <property type="protein sequence ID" value="KAJ3051347.1"/>
    <property type="molecule type" value="Genomic_DNA"/>
</dbReference>
<proteinExistence type="predicted"/>
<keyword evidence="3" id="KW-1185">Reference proteome</keyword>
<feature type="compositionally biased region" description="Low complexity" evidence="1">
    <location>
        <begin position="82"/>
        <end position="108"/>
    </location>
</feature>
<accession>A0AAD5X4F3</accession>
<comment type="caution">
    <text evidence="2">The sequence shown here is derived from an EMBL/GenBank/DDBJ whole genome shotgun (WGS) entry which is preliminary data.</text>
</comment>
<reference evidence="2" key="1">
    <citation type="submission" date="2020-05" db="EMBL/GenBank/DDBJ databases">
        <title>Phylogenomic resolution of chytrid fungi.</title>
        <authorList>
            <person name="Stajich J.E."/>
            <person name="Amses K."/>
            <person name="Simmons R."/>
            <person name="Seto K."/>
            <person name="Myers J."/>
            <person name="Bonds A."/>
            <person name="Quandt C.A."/>
            <person name="Barry K."/>
            <person name="Liu P."/>
            <person name="Grigoriev I."/>
            <person name="Longcore J.E."/>
            <person name="James T.Y."/>
        </authorList>
    </citation>
    <scope>NUCLEOTIDE SEQUENCE</scope>
    <source>
        <strain evidence="2">JEL0318</strain>
    </source>
</reference>
<feature type="compositionally biased region" description="Basic and acidic residues" evidence="1">
    <location>
        <begin position="110"/>
        <end position="126"/>
    </location>
</feature>
<organism evidence="2 3">
    <name type="scientific">Rhizophlyctis rosea</name>
    <dbReference type="NCBI Taxonomy" id="64517"/>
    <lineage>
        <taxon>Eukaryota</taxon>
        <taxon>Fungi</taxon>
        <taxon>Fungi incertae sedis</taxon>
        <taxon>Chytridiomycota</taxon>
        <taxon>Chytridiomycota incertae sedis</taxon>
        <taxon>Chytridiomycetes</taxon>
        <taxon>Rhizophlyctidales</taxon>
        <taxon>Rhizophlyctidaceae</taxon>
        <taxon>Rhizophlyctis</taxon>
    </lineage>
</organism>
<name>A0AAD5X4F3_9FUNG</name>
<evidence type="ECO:0000313" key="2">
    <source>
        <dbReference type="EMBL" id="KAJ3051347.1"/>
    </source>
</evidence>